<comment type="subcellular location">
    <subcellularLocation>
        <location evidence="1">Endoplasmic reticulum membrane</location>
        <topology evidence="1">Single-pass type I membrane protein</topology>
    </subcellularLocation>
</comment>
<feature type="signal peptide" evidence="10">
    <location>
        <begin position="1"/>
        <end position="19"/>
    </location>
</feature>
<feature type="chain" id="PRO_5046809640" description="Protein ROT1" evidence="10">
    <location>
        <begin position="20"/>
        <end position="232"/>
    </location>
</feature>
<organism evidence="11 12">
    <name type="scientific">Somion occarium</name>
    <dbReference type="NCBI Taxonomy" id="3059160"/>
    <lineage>
        <taxon>Eukaryota</taxon>
        <taxon>Fungi</taxon>
        <taxon>Dikarya</taxon>
        <taxon>Basidiomycota</taxon>
        <taxon>Agaricomycotina</taxon>
        <taxon>Agaricomycetes</taxon>
        <taxon>Polyporales</taxon>
        <taxon>Cerrenaceae</taxon>
        <taxon>Somion</taxon>
    </lineage>
</organism>
<keyword evidence="6 10" id="KW-0732">Signal</keyword>
<dbReference type="PANTHER" id="PTHR28090:SF1">
    <property type="entry name" value="PROTEIN ROT1"/>
    <property type="match status" value="1"/>
</dbReference>
<dbReference type="EMBL" id="OZ037950">
    <property type="protein sequence ID" value="CAL1713721.1"/>
    <property type="molecule type" value="Genomic_DNA"/>
</dbReference>
<name>A0ABP1E0W8_9APHY</name>
<proteinExistence type="inferred from homology"/>
<dbReference type="Pfam" id="PF10681">
    <property type="entry name" value="Rot1"/>
    <property type="match status" value="1"/>
</dbReference>
<evidence type="ECO:0000256" key="10">
    <source>
        <dbReference type="SAM" id="SignalP"/>
    </source>
</evidence>
<evidence type="ECO:0000256" key="2">
    <source>
        <dbReference type="ARBA" id="ARBA00007149"/>
    </source>
</evidence>
<evidence type="ECO:0000256" key="5">
    <source>
        <dbReference type="ARBA" id="ARBA00022692"/>
    </source>
</evidence>
<evidence type="ECO:0000256" key="8">
    <source>
        <dbReference type="ARBA" id="ARBA00022989"/>
    </source>
</evidence>
<evidence type="ECO:0000256" key="4">
    <source>
        <dbReference type="ARBA" id="ARBA00017291"/>
    </source>
</evidence>
<keyword evidence="8" id="KW-1133">Transmembrane helix</keyword>
<keyword evidence="7" id="KW-0256">Endoplasmic reticulum</keyword>
<evidence type="ECO:0000313" key="11">
    <source>
        <dbReference type="EMBL" id="CAL1713721.1"/>
    </source>
</evidence>
<dbReference type="PANTHER" id="PTHR28090">
    <property type="entry name" value="PROTEIN ROT1"/>
    <property type="match status" value="1"/>
</dbReference>
<dbReference type="InterPro" id="IPR019623">
    <property type="entry name" value="Rot1"/>
</dbReference>
<dbReference type="Proteomes" id="UP001497453">
    <property type="component" value="Chromosome 7"/>
</dbReference>
<keyword evidence="9" id="KW-0472">Membrane</keyword>
<evidence type="ECO:0000256" key="9">
    <source>
        <dbReference type="ARBA" id="ARBA00023136"/>
    </source>
</evidence>
<sequence>MMLFLSLISLLAAVVPALAQGDLTAAHNTSGLEGTWSTGSRNVVTGSGFANPKNRTFTYPKTTGMSFSFTDTGFFEVARYRFTGNGTDPHCITGVMNWSHGKYVLVDNGSMILHPFGDGFQQIQDPCAAESNFIEDYNNTELYVQWRVFEDLIDGPKLHLFQFDGAPLPPQFQVSTTPNMLPTQPLRNVTTAASLTAQNLIATNAGERVWSSVEIVSLVTSLATVGIATLLL</sequence>
<gene>
    <name evidence="11" type="ORF">GFSPODELE1_LOCUS9439</name>
</gene>
<evidence type="ECO:0000256" key="3">
    <source>
        <dbReference type="ARBA" id="ARBA00016195"/>
    </source>
</evidence>
<reference evidence="12" key="1">
    <citation type="submission" date="2024-04" db="EMBL/GenBank/DDBJ databases">
        <authorList>
            <person name="Shaw F."/>
            <person name="Minotto A."/>
        </authorList>
    </citation>
    <scope>NUCLEOTIDE SEQUENCE [LARGE SCALE GENOMIC DNA]</scope>
</reference>
<protein>
    <recommendedName>
        <fullName evidence="4">Protein ROT1</fullName>
    </recommendedName>
    <alternativeName>
        <fullName evidence="3">Protein rot1</fullName>
    </alternativeName>
</protein>
<evidence type="ECO:0000256" key="6">
    <source>
        <dbReference type="ARBA" id="ARBA00022729"/>
    </source>
</evidence>
<evidence type="ECO:0000313" key="12">
    <source>
        <dbReference type="Proteomes" id="UP001497453"/>
    </source>
</evidence>
<keyword evidence="5" id="KW-0812">Transmembrane</keyword>
<evidence type="ECO:0000256" key="7">
    <source>
        <dbReference type="ARBA" id="ARBA00022824"/>
    </source>
</evidence>
<keyword evidence="12" id="KW-1185">Reference proteome</keyword>
<accession>A0ABP1E0W8</accession>
<evidence type="ECO:0000256" key="1">
    <source>
        <dbReference type="ARBA" id="ARBA00004115"/>
    </source>
</evidence>
<comment type="similarity">
    <text evidence="2">Belongs to the ROT1 family.</text>
</comment>